<name>C3X1P5_9BURK</name>
<dbReference type="Pfam" id="PF14354">
    <property type="entry name" value="Lar_restr_allev"/>
    <property type="match status" value="1"/>
</dbReference>
<dbReference type="HOGENOM" id="CLU_1904650_0_0_4"/>
<dbReference type="RefSeq" id="WP_005875983.1">
    <property type="nucleotide sequence ID" value="NZ_CABMNL010000001.1"/>
</dbReference>
<comment type="caution">
    <text evidence="1">The sequence shown here is derived from an EMBL/GenBank/DDBJ whole genome shotgun (WGS) entry which is preliminary data.</text>
</comment>
<dbReference type="Proteomes" id="UP000003973">
    <property type="component" value="Unassembled WGS sequence"/>
</dbReference>
<evidence type="ECO:0000313" key="1">
    <source>
        <dbReference type="EMBL" id="EEO27131.1"/>
    </source>
</evidence>
<dbReference type="EMBL" id="ACDP02000029">
    <property type="protein sequence ID" value="EEO27131.1"/>
    <property type="molecule type" value="Genomic_DNA"/>
</dbReference>
<organism evidence="1 2">
    <name type="scientific">Oxalobacter paraformigenes</name>
    <dbReference type="NCBI Taxonomy" id="556268"/>
    <lineage>
        <taxon>Bacteria</taxon>
        <taxon>Pseudomonadati</taxon>
        <taxon>Pseudomonadota</taxon>
        <taxon>Betaproteobacteria</taxon>
        <taxon>Burkholderiales</taxon>
        <taxon>Oxalobacteraceae</taxon>
        <taxon>Oxalobacter</taxon>
    </lineage>
</organism>
<reference evidence="1" key="1">
    <citation type="submission" date="2011-10" db="EMBL/GenBank/DDBJ databases">
        <title>The Genome Sequence of Oxalobacter formigenes HOxBLS.</title>
        <authorList>
            <consortium name="The Broad Institute Genome Sequencing Platform"/>
            <person name="Earl A."/>
            <person name="Ward D."/>
            <person name="Feldgarden M."/>
            <person name="Gevers D."/>
            <person name="Allison M.J."/>
            <person name="Humphrey S."/>
            <person name="Young S.K."/>
            <person name="Zeng Q."/>
            <person name="Gargeya S."/>
            <person name="Fitzgerald M."/>
            <person name="Haas B."/>
            <person name="Abouelleil A."/>
            <person name="Alvarado L."/>
            <person name="Arachchi H.M."/>
            <person name="Berlin A."/>
            <person name="Brown A."/>
            <person name="Chapman S.B."/>
            <person name="Chen Z."/>
            <person name="Dunbar C."/>
            <person name="Freedman E."/>
            <person name="Gearin G."/>
            <person name="Goldberg J."/>
            <person name="Griggs A."/>
            <person name="Gujja S."/>
            <person name="Heiman D."/>
            <person name="Howarth C."/>
            <person name="Larson L."/>
            <person name="Lui A."/>
            <person name="MacDonald P.J.P."/>
            <person name="Montmayeur A."/>
            <person name="Murphy C."/>
            <person name="Neiman D."/>
            <person name="Pearson M."/>
            <person name="Priest M."/>
            <person name="Roberts A."/>
            <person name="Saif S."/>
            <person name="Shea T."/>
            <person name="Shenoy N."/>
            <person name="Sisk P."/>
            <person name="Stolte C."/>
            <person name="Sykes S."/>
            <person name="Wortman J."/>
            <person name="Nusbaum C."/>
            <person name="Birren B."/>
        </authorList>
    </citation>
    <scope>NUCLEOTIDE SEQUENCE [LARGE SCALE GENOMIC DNA]</scope>
    <source>
        <strain evidence="1">HOxBLS</strain>
    </source>
</reference>
<keyword evidence="2" id="KW-1185">Reference proteome</keyword>
<gene>
    <name evidence="1" type="ORF">OFAG_00284</name>
</gene>
<proteinExistence type="predicted"/>
<dbReference type="AlphaFoldDB" id="C3X1P5"/>
<accession>C3X1P5</accession>
<sequence length="133" mass="15019">MKKPKLKPCPFCGGKAHVNTDTNWQFDFEARVFCANCENVEFSAISEESPEDAENLAIETWNTRVYPTEVQAAIDRTVAAPVRILKNYPKSLEDVDSGPDLYCPECDEELEGYENFCPICGKKLDWEFGNGID</sequence>
<evidence type="ECO:0000313" key="2">
    <source>
        <dbReference type="Proteomes" id="UP000003973"/>
    </source>
</evidence>
<protein>
    <submittedName>
        <fullName evidence="1">Lar family restriction alleviation protein</fullName>
    </submittedName>
</protein>